<gene>
    <name evidence="1" type="ORF">CLUMA_CG007635</name>
</gene>
<dbReference type="EMBL" id="CVRI01000038">
    <property type="protein sequence ID" value="CRK94112.1"/>
    <property type="molecule type" value="Genomic_DNA"/>
</dbReference>
<sequence length="145" mass="17011">MGSIYKITITCEIILQNTMKRQNSCQWLNGAYTSTLKRLLDSFMKLTENVCVEVFSSTSLPYLIKDLWESNNLNSFVRMWTQKLAYEVEMQLFVLTLRRSWSDQIIAVDFTRIAKKTFNEKNNIQIIGFASLYDSWLSNFYCALI</sequence>
<organism evidence="1 2">
    <name type="scientific">Clunio marinus</name>
    <dbReference type="NCBI Taxonomy" id="568069"/>
    <lineage>
        <taxon>Eukaryota</taxon>
        <taxon>Metazoa</taxon>
        <taxon>Ecdysozoa</taxon>
        <taxon>Arthropoda</taxon>
        <taxon>Hexapoda</taxon>
        <taxon>Insecta</taxon>
        <taxon>Pterygota</taxon>
        <taxon>Neoptera</taxon>
        <taxon>Endopterygota</taxon>
        <taxon>Diptera</taxon>
        <taxon>Nematocera</taxon>
        <taxon>Chironomoidea</taxon>
        <taxon>Chironomidae</taxon>
        <taxon>Clunio</taxon>
    </lineage>
</organism>
<evidence type="ECO:0000313" key="1">
    <source>
        <dbReference type="EMBL" id="CRK94112.1"/>
    </source>
</evidence>
<keyword evidence="2" id="KW-1185">Reference proteome</keyword>
<reference evidence="1 2" key="1">
    <citation type="submission" date="2015-04" db="EMBL/GenBank/DDBJ databases">
        <authorList>
            <person name="Syromyatnikov M.Y."/>
            <person name="Popov V.N."/>
        </authorList>
    </citation>
    <scope>NUCLEOTIDE SEQUENCE [LARGE SCALE GENOMIC DNA]</scope>
</reference>
<dbReference type="AlphaFoldDB" id="A0A1J1I1A6"/>
<proteinExistence type="predicted"/>
<accession>A0A1J1I1A6</accession>
<protein>
    <submittedName>
        <fullName evidence="1">CLUMA_CG007635, isoform A</fullName>
    </submittedName>
</protein>
<dbReference type="Proteomes" id="UP000183832">
    <property type="component" value="Unassembled WGS sequence"/>
</dbReference>
<evidence type="ECO:0000313" key="2">
    <source>
        <dbReference type="Proteomes" id="UP000183832"/>
    </source>
</evidence>
<name>A0A1J1I1A6_9DIPT</name>